<dbReference type="InterPro" id="IPR007110">
    <property type="entry name" value="Ig-like_dom"/>
</dbReference>
<evidence type="ECO:0000259" key="4">
    <source>
        <dbReference type="PROSITE" id="PS50835"/>
    </source>
</evidence>
<dbReference type="PANTHER" id="PTHR10075">
    <property type="entry name" value="BASIGIN RELATED"/>
    <property type="match status" value="1"/>
</dbReference>
<dbReference type="SUPFAM" id="SSF51126">
    <property type="entry name" value="Pectin lyase-like"/>
    <property type="match status" value="2"/>
</dbReference>
<evidence type="ECO:0000256" key="1">
    <source>
        <dbReference type="ARBA" id="ARBA00022729"/>
    </source>
</evidence>
<dbReference type="InterPro" id="IPR013098">
    <property type="entry name" value="Ig_I-set"/>
</dbReference>
<sequence length="2583" mass="261587">MKLPHILRPLLFLSLGLPLLSPAVDVLKTWDGDANNALNNASNWNNEQRPTFGAAANTDALLFPGTGTGVVNVNLDATSKSIIVSGGLGYTFQGAFPLRLGDTSTGTVQPNSGFFINNSTANLALTTTGGVFFSFGKLDAAGSTISVGANSFIDIGNGAATTGRNLIITGPNNVTISGLISGLGSQTSQGGHLIKQGPGSLLLNGSSAAWNGRIFLEEGSIRINRATSLGSAAGDTVLGGGLSTGRLEISGSIALDEPLVISGRSSADAPLLVNLSGNNLLTSPLLLNTGATEYALRSDAGTVTVQGAIDYGDSVGATTLHLQGAGAGQIAGIIGAGGDALGITKTGLGTWTLSGANAFTGPVQVNAGRLDLTTAHAAENAITVADGATLGLQVTVPGQSVEATSVSLSGTSDAALAFDLGSLGNPSVPVLKTSALSVTGVVGVTLKGGGLSIGQIPLLDYEGSIGGAGFAGLQLAEVPARVTASLVDDSLNGLVLLNVTGFDLPRWTGEINAVWDINDGTGTGTTNWREVNSGALTRYLQGTSATDSVVFDDTASGPTTVTLSGPLTPASVLVSNSDKTYTFDGPGNLEGPGSLTKNGTGSLILLNTTASTYTGTTTINAGTVQVGDGITALAGSLGNGPIINTGTLLLNRPDAYTLSGAISGAGSIIKLGAGTTTLSGNSSFTSELQVNAGTLRLANANALGDTAGATVVADGAALDLNGQLLPEDEIVRISGQGIAQSGALINTGAGGAGVGLKKLVLTGPATLGGSARWDIRESPGGVNANGHDVTKTGSNVIQWHNIGETHLGNLFINGASSRLTLAGNTTAGDRPGEIRIESGAQLGLEDSTVPVTKPIFADLATINATGGTTNVISSTINITNGLTVNAATSTEIVLAGKITGNGRLTKTTTGIVKITNDANDYSGTTTISQGAFWIGNDGPTGNLPPGEIINNGNLIFRRSGAPLVISQKISGIGQISLPDAIPNSNDYVVTLSGDNTFEGNVTIRRAFLKITNSNALGKTLPPAAEGEPAPTKLVDISTARRPTLILDGSAGDITLAPTILFTTSSDGPAGAILNQAGNNVIQGSIDLTNGGGGNTRILVAGDTLTLAGPVRSAAAATSTRGLLLDGVGSGFVTGILSNGGPFALTVQKLGTGTWVLDAANTYTGNTTVTAGTLKIGANGSLANSPNIDLATEGVLDVTDIPGGLALAANQSLRGTGTLQGSLTLGSNAFLNPGSGAVAGSVRITQNLTLQGGTFQVAITPPPAEGAPFNDAVSVGGDLVIASPSSIELGSTGVLLNGSYRLINYTGSLTGDAANLTLINPTRYITALDFSTPGVVQLNVGGTAGNLVWSRNGTTNVWDRTTPGIWNAGTELFYQSDAVTFDDSSTNPNVTLTGVLTPSSVVVSATQNYVFGGTGSIGGFTGLTKSGTGSLTLNTAHSFTGKVKITAGSIILGTGGRLNGTRWIEVDEGALLDAQAVVAGITFGGTVESRIISGRGTLNGSYIINGLAGIHPGTSSLEGDISTAGDGIGILNFGGNLTLGAAALPGFPRVTLRLAGPTGQVANPLDTPSLATFGSTVPTQHDHLAIAGILALDAGSTIRIELAEGYTPALGDVFNLANWSSLNTDADANGTGFNPLLLTDLELPALPVGLYWNRSLFVTDGLLFISPEPPVVGDIQFTPAATVNPGTEITASATVTGLEPYTYQWNFNNTPIPNATGATRTFTASEAAQGSYTVTVTNPAGFTTSVPAVLTVNDPVTFADTPDNVTLNPGADAVFTVQATGTGPFTYQWRKNGTLIPDETEDTLSVLSVTEENQGDYQVAVTNVVGTRLSDPATLLVNDPVTFTIPPAPQGALVGGSATFSVQVAGTGPFSYRWRKNGTDLPGEAASLATFTLSNLALSDEGAYSVRVTNIVGTTISEPAALVVAGDTPKIISLTPHQLRSVGTNVVLQVQAVGQPPLTYQWYLGSAKVAGGTAAQLSLNNAQLKNAGTYRVDVSSGGEAPVSSANVEVGLVDAAERTLTLASGGATKLEVKTGGAGLTYAWQKDETALAATERITGVDKNILSLAKPLGDEDSGLYQLVVSGPGGTLTTLGHRLSIFTEAPVITENPPLFPAAIVGGDFTPYTIQVDPAPKKAPLSYSATGLPPGLKIDVKTGRITGRPTAVSKDPLGYLVKLTATNSKGKATAEGRLIVQALPENVIGTFAAPIGREATLNGNLGGLLELTVTKTGAYTGKLTLGSTALALKGALIVTPAIGVTASTQTIQQTVLRKALPSLDLTLTLDAPNNRISSGQITDGTATLSFTGWRNVWLAKTRPAPTELGAYHTFTLEIPEASLGVASIPQGSSYGSFTVKPDGKLAIAGKLADGEALTFAGFAGPQGEIALFKTLYKTVEKGSVAGSLDINKPDLAGTVTWNRPATPSDKHRVYRSGFPGILTLTAIGGEYTAPISPLVFLDQAAGSNVTLGFQEGGIEALVPSPEVLDIVVSIGAKSKTTVPLSTTNPSKVTLTLTEKTGVIKGSFNLENPNPLPTGKPAIIKQAIKFEGIAIRTAEGPKAVGFQLIQQLPSEASPTATLTPVLSGQVTLEP</sequence>
<evidence type="ECO:0000313" key="5">
    <source>
        <dbReference type="EMBL" id="GAA5137750.1"/>
    </source>
</evidence>
<organism evidence="5 6">
    <name type="scientific">Prosthecobacter algae</name>
    <dbReference type="NCBI Taxonomy" id="1144682"/>
    <lineage>
        <taxon>Bacteria</taxon>
        <taxon>Pseudomonadati</taxon>
        <taxon>Verrucomicrobiota</taxon>
        <taxon>Verrucomicrobiia</taxon>
        <taxon>Verrucomicrobiales</taxon>
        <taxon>Verrucomicrobiaceae</taxon>
        <taxon>Prosthecobacter</taxon>
    </lineage>
</organism>
<evidence type="ECO:0000256" key="3">
    <source>
        <dbReference type="SAM" id="SignalP"/>
    </source>
</evidence>
<proteinExistence type="predicted"/>
<dbReference type="InterPro" id="IPR036179">
    <property type="entry name" value="Ig-like_dom_sf"/>
</dbReference>
<dbReference type="PANTHER" id="PTHR10075:SF100">
    <property type="entry name" value="FASCICLIN-2"/>
    <property type="match status" value="1"/>
</dbReference>
<dbReference type="InterPro" id="IPR011050">
    <property type="entry name" value="Pectin_lyase_fold/virulence"/>
</dbReference>
<dbReference type="EMBL" id="BAABIA010000003">
    <property type="protein sequence ID" value="GAA5137750.1"/>
    <property type="molecule type" value="Genomic_DNA"/>
</dbReference>
<dbReference type="InterPro" id="IPR012332">
    <property type="entry name" value="Autotransporter_pectin_lyase_C"/>
</dbReference>
<dbReference type="Gene3D" id="2.60.40.10">
    <property type="entry name" value="Immunoglobulins"/>
    <property type="match status" value="5"/>
</dbReference>
<feature type="chain" id="PRO_5046808532" description="Ig-like domain-containing protein" evidence="3">
    <location>
        <begin position="24"/>
        <end position="2583"/>
    </location>
</feature>
<dbReference type="NCBIfam" id="TIGR02601">
    <property type="entry name" value="autotrns_rpt"/>
    <property type="match status" value="6"/>
</dbReference>
<dbReference type="SUPFAM" id="SSF48726">
    <property type="entry name" value="Immunoglobulin"/>
    <property type="match status" value="4"/>
</dbReference>
<dbReference type="SMART" id="SM00409">
    <property type="entry name" value="IG"/>
    <property type="match status" value="5"/>
</dbReference>
<feature type="signal peptide" evidence="3">
    <location>
        <begin position="1"/>
        <end position="23"/>
    </location>
</feature>
<keyword evidence="1 3" id="KW-0732">Signal</keyword>
<dbReference type="RefSeq" id="WP_345735765.1">
    <property type="nucleotide sequence ID" value="NZ_BAABIA010000003.1"/>
</dbReference>
<dbReference type="Pfam" id="PF12951">
    <property type="entry name" value="PATR"/>
    <property type="match status" value="6"/>
</dbReference>
<evidence type="ECO:0000313" key="6">
    <source>
        <dbReference type="Proteomes" id="UP001499852"/>
    </source>
</evidence>
<dbReference type="Gene3D" id="2.160.20.20">
    <property type="match status" value="1"/>
</dbReference>
<dbReference type="InterPro" id="IPR013425">
    <property type="entry name" value="Autotrns_rpt"/>
</dbReference>
<dbReference type="Proteomes" id="UP001499852">
    <property type="component" value="Unassembled WGS sequence"/>
</dbReference>
<dbReference type="InterPro" id="IPR015919">
    <property type="entry name" value="Cadherin-like_sf"/>
</dbReference>
<dbReference type="InterPro" id="IPR003598">
    <property type="entry name" value="Ig_sub2"/>
</dbReference>
<evidence type="ECO:0000256" key="2">
    <source>
        <dbReference type="ARBA" id="ARBA00023319"/>
    </source>
</evidence>
<feature type="domain" description="Ig-like" evidence="4">
    <location>
        <begin position="1839"/>
        <end position="1916"/>
    </location>
</feature>
<dbReference type="SUPFAM" id="SSF49313">
    <property type="entry name" value="Cadherin-like"/>
    <property type="match status" value="1"/>
</dbReference>
<feature type="domain" description="Ig-like" evidence="4">
    <location>
        <begin position="1928"/>
        <end position="2007"/>
    </location>
</feature>
<reference evidence="6" key="1">
    <citation type="journal article" date="2019" name="Int. J. Syst. Evol. Microbiol.">
        <title>The Global Catalogue of Microorganisms (GCM) 10K type strain sequencing project: providing services to taxonomists for standard genome sequencing and annotation.</title>
        <authorList>
            <consortium name="The Broad Institute Genomics Platform"/>
            <consortium name="The Broad Institute Genome Sequencing Center for Infectious Disease"/>
            <person name="Wu L."/>
            <person name="Ma J."/>
        </authorList>
    </citation>
    <scope>NUCLEOTIDE SEQUENCE [LARGE SCALE GENOMIC DNA]</scope>
    <source>
        <strain evidence="6">JCM 18053</strain>
    </source>
</reference>
<keyword evidence="2" id="KW-0393">Immunoglobulin domain</keyword>
<name>A0ABP9NZI7_9BACT</name>
<gene>
    <name evidence="5" type="ORF">GCM10023213_15100</name>
</gene>
<comment type="caution">
    <text evidence="5">The sequence shown here is derived from an EMBL/GenBank/DDBJ whole genome shotgun (WGS) entry which is preliminary data.</text>
</comment>
<protein>
    <recommendedName>
        <fullName evidence="4">Ig-like domain-containing protein</fullName>
    </recommendedName>
</protein>
<dbReference type="SMART" id="SM00408">
    <property type="entry name" value="IGc2"/>
    <property type="match status" value="2"/>
</dbReference>
<dbReference type="InterPro" id="IPR013783">
    <property type="entry name" value="Ig-like_fold"/>
</dbReference>
<keyword evidence="6" id="KW-1185">Reference proteome</keyword>
<feature type="domain" description="Ig-like" evidence="4">
    <location>
        <begin position="1746"/>
        <end position="1829"/>
    </location>
</feature>
<accession>A0ABP9NZI7</accession>
<dbReference type="Pfam" id="PF07679">
    <property type="entry name" value="I-set"/>
    <property type="match status" value="2"/>
</dbReference>
<dbReference type="PROSITE" id="PS50835">
    <property type="entry name" value="IG_LIKE"/>
    <property type="match status" value="3"/>
</dbReference>
<dbReference type="Pfam" id="PF05345">
    <property type="entry name" value="He_PIG"/>
    <property type="match status" value="1"/>
</dbReference>
<dbReference type="InterPro" id="IPR003599">
    <property type="entry name" value="Ig_sub"/>
</dbReference>